<feature type="compositionally biased region" description="Gly residues" evidence="4">
    <location>
        <begin position="149"/>
        <end position="163"/>
    </location>
</feature>
<organism evidence="6 7">
    <name type="scientific">Dreissena polymorpha</name>
    <name type="common">Zebra mussel</name>
    <name type="synonym">Mytilus polymorpha</name>
    <dbReference type="NCBI Taxonomy" id="45954"/>
    <lineage>
        <taxon>Eukaryota</taxon>
        <taxon>Metazoa</taxon>
        <taxon>Spiralia</taxon>
        <taxon>Lophotrochozoa</taxon>
        <taxon>Mollusca</taxon>
        <taxon>Bivalvia</taxon>
        <taxon>Autobranchia</taxon>
        <taxon>Heteroconchia</taxon>
        <taxon>Euheterodonta</taxon>
        <taxon>Imparidentia</taxon>
        <taxon>Neoheterodontei</taxon>
        <taxon>Myida</taxon>
        <taxon>Dreissenoidea</taxon>
        <taxon>Dreissenidae</taxon>
        <taxon>Dreissena</taxon>
    </lineage>
</organism>
<reference evidence="6" key="2">
    <citation type="submission" date="2020-11" db="EMBL/GenBank/DDBJ databases">
        <authorList>
            <person name="McCartney M.A."/>
            <person name="Auch B."/>
            <person name="Kono T."/>
            <person name="Mallez S."/>
            <person name="Becker A."/>
            <person name="Gohl D.M."/>
            <person name="Silverstein K.A.T."/>
            <person name="Koren S."/>
            <person name="Bechman K.B."/>
            <person name="Herman A."/>
            <person name="Abrahante J.E."/>
            <person name="Garbe J."/>
        </authorList>
    </citation>
    <scope>NUCLEOTIDE SEQUENCE</scope>
    <source>
        <strain evidence="6">Duluth1</strain>
        <tissue evidence="6">Whole animal</tissue>
    </source>
</reference>
<feature type="region of interest" description="Disordered" evidence="4">
    <location>
        <begin position="139"/>
        <end position="187"/>
    </location>
</feature>
<dbReference type="Proteomes" id="UP000828390">
    <property type="component" value="Unassembled WGS sequence"/>
</dbReference>
<keyword evidence="7" id="KW-1185">Reference proteome</keyword>
<evidence type="ECO:0000256" key="2">
    <source>
        <dbReference type="ARBA" id="ARBA00009200"/>
    </source>
</evidence>
<evidence type="ECO:0000256" key="4">
    <source>
        <dbReference type="SAM" id="MobiDB-lite"/>
    </source>
</evidence>
<dbReference type="AlphaFoldDB" id="A0A9D4MYJ4"/>
<evidence type="ECO:0000256" key="3">
    <source>
        <dbReference type="ARBA" id="ARBA00023242"/>
    </source>
</evidence>
<name>A0A9D4MYJ4_DREPO</name>
<dbReference type="GO" id="GO:0005634">
    <property type="term" value="C:nucleus"/>
    <property type="evidence" value="ECO:0007669"/>
    <property type="project" value="UniProtKB-SubCell"/>
</dbReference>
<evidence type="ECO:0000313" key="7">
    <source>
        <dbReference type="Proteomes" id="UP000828390"/>
    </source>
</evidence>
<comment type="caution">
    <text evidence="6">The sequence shown here is derived from an EMBL/GenBank/DDBJ whole genome shotgun (WGS) entry which is preliminary data.</text>
</comment>
<comment type="similarity">
    <text evidence="2">Belongs to the BCL9 family.</text>
</comment>
<evidence type="ECO:0000259" key="5">
    <source>
        <dbReference type="Pfam" id="PF11502"/>
    </source>
</evidence>
<dbReference type="Pfam" id="PF11502">
    <property type="entry name" value="BCL9"/>
    <property type="match status" value="1"/>
</dbReference>
<feature type="domain" description="B-cell lymphoma 9 beta-catenin binding" evidence="5">
    <location>
        <begin position="111"/>
        <end position="146"/>
    </location>
</feature>
<gene>
    <name evidence="6" type="ORF">DPMN_008082</name>
</gene>
<evidence type="ECO:0000256" key="1">
    <source>
        <dbReference type="ARBA" id="ARBA00004123"/>
    </source>
</evidence>
<keyword evidence="3" id="KW-0539">Nucleus</keyword>
<dbReference type="EMBL" id="JAIWYP010000001">
    <property type="protein sequence ID" value="KAH3884109.1"/>
    <property type="molecule type" value="Genomic_DNA"/>
</dbReference>
<evidence type="ECO:0000313" key="6">
    <source>
        <dbReference type="EMBL" id="KAH3884109.1"/>
    </source>
</evidence>
<feature type="compositionally biased region" description="Gly residues" evidence="4">
    <location>
        <begin position="19"/>
        <end position="38"/>
    </location>
</feature>
<comment type="subcellular location">
    <subcellularLocation>
        <location evidence="1">Nucleus</location>
    </subcellularLocation>
</comment>
<reference evidence="6" key="1">
    <citation type="journal article" date="2019" name="bioRxiv">
        <title>The Genome of the Zebra Mussel, Dreissena polymorpha: A Resource for Invasive Species Research.</title>
        <authorList>
            <person name="McCartney M.A."/>
            <person name="Auch B."/>
            <person name="Kono T."/>
            <person name="Mallez S."/>
            <person name="Zhang Y."/>
            <person name="Obille A."/>
            <person name="Becker A."/>
            <person name="Abrahante J.E."/>
            <person name="Garbe J."/>
            <person name="Badalamenti J.P."/>
            <person name="Herman A."/>
            <person name="Mangelson H."/>
            <person name="Liachko I."/>
            <person name="Sullivan S."/>
            <person name="Sone E.D."/>
            <person name="Koren S."/>
            <person name="Silverstein K.A.T."/>
            <person name="Beckman K.B."/>
            <person name="Gohl D.M."/>
        </authorList>
    </citation>
    <scope>NUCLEOTIDE SEQUENCE</scope>
    <source>
        <strain evidence="6">Duluth1</strain>
        <tissue evidence="6">Whole animal</tissue>
    </source>
</reference>
<feature type="compositionally biased region" description="Low complexity" evidence="4">
    <location>
        <begin position="174"/>
        <end position="187"/>
    </location>
</feature>
<sequence>MRASAAMYNMHNMRGKMSGGQMSGMGGPMGPYGPGSGGPNNSSSVAQWVQQQNLNLQEQGLAGMNDRDPRMMMGPNSNFSQMMMDDGMFDPDFGGPMNNLNIMQNKVPNENLTPEQLQRRQEQLSNLRKIQQMLFPEQRGHQGYPPLGPGQGPGGPGPGGQGMMPGDMEMFHPSMMGKRGGMMSSLE</sequence>
<feature type="region of interest" description="Disordered" evidence="4">
    <location>
        <begin position="19"/>
        <end position="44"/>
    </location>
</feature>
<accession>A0A9D4MYJ4</accession>
<dbReference type="InterPro" id="IPR024670">
    <property type="entry name" value="BCL9_beta-catenin-bd_dom"/>
</dbReference>
<proteinExistence type="inferred from homology"/>
<protein>
    <recommendedName>
        <fullName evidence="5">B-cell lymphoma 9 beta-catenin binding domain-containing protein</fullName>
    </recommendedName>
</protein>